<dbReference type="SUPFAM" id="SSF51182">
    <property type="entry name" value="RmlC-like cupins"/>
    <property type="match status" value="1"/>
</dbReference>
<sequence>MVTKMNFEIRDKKLLLDMIQASIDYYIETGSKQELIFAKVPSDIIDRNFQHIFKEKGIEPRVNDAWINAFPIGHSSMAGHNHVGEVWVYYLSTPENCGEIILVDQNKTITPQEGDLIVVPKGENHKVTENKSQDYRISLAMELIY</sequence>
<comment type="caution">
    <text evidence="1">The sequence shown here is derived from an EMBL/GenBank/DDBJ whole genome shotgun (WGS) entry which is preliminary data.</text>
</comment>
<dbReference type="AlphaFoldDB" id="A0A0F9I4P7"/>
<organism evidence="1">
    <name type="scientific">marine sediment metagenome</name>
    <dbReference type="NCBI Taxonomy" id="412755"/>
    <lineage>
        <taxon>unclassified sequences</taxon>
        <taxon>metagenomes</taxon>
        <taxon>ecological metagenomes</taxon>
    </lineage>
</organism>
<evidence type="ECO:0008006" key="2">
    <source>
        <dbReference type="Google" id="ProtNLM"/>
    </source>
</evidence>
<dbReference type="InterPro" id="IPR011051">
    <property type="entry name" value="RmlC_Cupin_sf"/>
</dbReference>
<dbReference type="Gene3D" id="2.60.120.620">
    <property type="entry name" value="q2cbj1_9rhob like domain"/>
    <property type="match status" value="1"/>
</dbReference>
<reference evidence="1" key="1">
    <citation type="journal article" date="2015" name="Nature">
        <title>Complex archaea that bridge the gap between prokaryotes and eukaryotes.</title>
        <authorList>
            <person name="Spang A."/>
            <person name="Saw J.H."/>
            <person name="Jorgensen S.L."/>
            <person name="Zaremba-Niedzwiedzka K."/>
            <person name="Martijn J."/>
            <person name="Lind A.E."/>
            <person name="van Eijk R."/>
            <person name="Schleper C."/>
            <person name="Guy L."/>
            <person name="Ettema T.J."/>
        </authorList>
    </citation>
    <scope>NUCLEOTIDE SEQUENCE</scope>
</reference>
<evidence type="ECO:0000313" key="1">
    <source>
        <dbReference type="EMBL" id="KKL82352.1"/>
    </source>
</evidence>
<gene>
    <name evidence="1" type="ORF">LCGC14_1985650</name>
</gene>
<protein>
    <recommendedName>
        <fullName evidence="2">Cupin 2 conserved barrel domain-containing protein</fullName>
    </recommendedName>
</protein>
<accession>A0A0F9I4P7</accession>
<dbReference type="EMBL" id="LAZR01022299">
    <property type="protein sequence ID" value="KKL82352.1"/>
    <property type="molecule type" value="Genomic_DNA"/>
</dbReference>
<proteinExistence type="predicted"/>
<name>A0A0F9I4P7_9ZZZZ</name>